<dbReference type="Proteomes" id="UP000885738">
    <property type="component" value="Unassembled WGS sequence"/>
</dbReference>
<accession>A0A7C1VPC1</accession>
<proteinExistence type="predicted"/>
<protein>
    <recommendedName>
        <fullName evidence="2">DUF1801 domain-containing protein</fullName>
    </recommendedName>
</protein>
<gene>
    <name evidence="1" type="ORF">ENI35_06205</name>
</gene>
<evidence type="ECO:0000313" key="1">
    <source>
        <dbReference type="EMBL" id="HEC68382.1"/>
    </source>
</evidence>
<dbReference type="EMBL" id="DRIH01000220">
    <property type="protein sequence ID" value="HEC68382.1"/>
    <property type="molecule type" value="Genomic_DNA"/>
</dbReference>
<comment type="caution">
    <text evidence="1">The sequence shown here is derived from an EMBL/GenBank/DDBJ whole genome shotgun (WGS) entry which is preliminary data.</text>
</comment>
<evidence type="ECO:0008006" key="2">
    <source>
        <dbReference type="Google" id="ProtNLM"/>
    </source>
</evidence>
<name>A0A7C1VPC1_DESA2</name>
<sequence length="133" mass="14951">MITATIEETNHKLDDVIKNQQASQATVSLLEQFVNKIDATLKAQGKPVFFRTHKYGVTGFSRLNPNKAFIFINIWQNYISTKYFTGNGSIEGLRKANWLNKGDNKGSETIRISDAPKVEKAVEFACAAYKIAY</sequence>
<reference evidence="1" key="1">
    <citation type="journal article" date="2020" name="mSystems">
        <title>Genome- and Community-Level Interaction Insights into Carbon Utilization and Element Cycling Functions of Hydrothermarchaeota in Hydrothermal Sediment.</title>
        <authorList>
            <person name="Zhou Z."/>
            <person name="Liu Y."/>
            <person name="Xu W."/>
            <person name="Pan J."/>
            <person name="Luo Z.H."/>
            <person name="Li M."/>
        </authorList>
    </citation>
    <scope>NUCLEOTIDE SEQUENCE [LARGE SCALE GENOMIC DNA]</scope>
    <source>
        <strain evidence="1">HyVt-389</strain>
    </source>
</reference>
<dbReference type="AlphaFoldDB" id="A0A7C1VPC1"/>
<organism evidence="1">
    <name type="scientific">Desulfofervidus auxilii</name>
    <dbReference type="NCBI Taxonomy" id="1621989"/>
    <lineage>
        <taxon>Bacteria</taxon>
        <taxon>Pseudomonadati</taxon>
        <taxon>Thermodesulfobacteriota</taxon>
        <taxon>Candidatus Desulfofervidia</taxon>
        <taxon>Candidatus Desulfofervidales</taxon>
        <taxon>Candidatus Desulfofervidaceae</taxon>
        <taxon>Candidatus Desulfofervidus</taxon>
    </lineage>
</organism>